<proteinExistence type="predicted"/>
<organism evidence="1 2">
    <name type="scientific">Populus alba</name>
    <name type="common">White poplar</name>
    <dbReference type="NCBI Taxonomy" id="43335"/>
    <lineage>
        <taxon>Eukaryota</taxon>
        <taxon>Viridiplantae</taxon>
        <taxon>Streptophyta</taxon>
        <taxon>Embryophyta</taxon>
        <taxon>Tracheophyta</taxon>
        <taxon>Spermatophyta</taxon>
        <taxon>Magnoliopsida</taxon>
        <taxon>eudicotyledons</taxon>
        <taxon>Gunneridae</taxon>
        <taxon>Pentapetalae</taxon>
        <taxon>rosids</taxon>
        <taxon>fabids</taxon>
        <taxon>Malpighiales</taxon>
        <taxon>Salicaceae</taxon>
        <taxon>Saliceae</taxon>
        <taxon>Populus</taxon>
    </lineage>
</organism>
<gene>
    <name evidence="1" type="ORF">D5086_033412</name>
</gene>
<evidence type="ECO:0000313" key="2">
    <source>
        <dbReference type="Proteomes" id="UP000309997"/>
    </source>
</evidence>
<evidence type="ECO:0000313" key="1">
    <source>
        <dbReference type="EMBL" id="KAL3565366.1"/>
    </source>
</evidence>
<name>A0ACC4AGQ9_POPAL</name>
<accession>A0ACC4AGQ9</accession>
<dbReference type="EMBL" id="RCHU02000019">
    <property type="protein sequence ID" value="KAL3565366.1"/>
    <property type="molecule type" value="Genomic_DNA"/>
</dbReference>
<comment type="caution">
    <text evidence="1">The sequence shown here is derived from an EMBL/GenBank/DDBJ whole genome shotgun (WGS) entry which is preliminary data.</text>
</comment>
<sequence>MDFFKVKGLRKTHKPDPEKDLEEKPVATARGVKKLEWWRTEKEQFYVLIPEEESCAEEEEDEEGEGETNSNEWRKAMVGWG</sequence>
<protein>
    <submittedName>
        <fullName evidence="1">Uncharacterized protein</fullName>
    </submittedName>
</protein>
<dbReference type="Proteomes" id="UP000309997">
    <property type="component" value="Unassembled WGS sequence"/>
</dbReference>
<keyword evidence="2" id="KW-1185">Reference proteome</keyword>
<reference evidence="1 2" key="1">
    <citation type="journal article" date="2024" name="Plant Biotechnol. J.">
        <title>Genome and CRISPR/Cas9 system of a widespread forest tree (Populus alba) in the world.</title>
        <authorList>
            <person name="Liu Y.J."/>
            <person name="Jiang P.F."/>
            <person name="Han X.M."/>
            <person name="Li X.Y."/>
            <person name="Wang H.M."/>
            <person name="Wang Y.J."/>
            <person name="Wang X.X."/>
            <person name="Zeng Q.Y."/>
        </authorList>
    </citation>
    <scope>NUCLEOTIDE SEQUENCE [LARGE SCALE GENOMIC DNA]</scope>
    <source>
        <strain evidence="2">cv. PAL-ZL1</strain>
    </source>
</reference>